<reference evidence="17" key="1">
    <citation type="submission" date="2020-07" db="EMBL/GenBank/DDBJ databases">
        <title>Huge and variable diversity of episymbiotic CPR bacteria and DPANN archaea in groundwater ecosystems.</title>
        <authorList>
            <person name="He C.Y."/>
            <person name="Keren R."/>
            <person name="Whittaker M."/>
            <person name="Farag I.F."/>
            <person name="Doudna J."/>
            <person name="Cate J.H.D."/>
            <person name="Banfield J.F."/>
        </authorList>
    </citation>
    <scope>NUCLEOTIDE SEQUENCE</scope>
    <source>
        <strain evidence="17">NC_groundwater_763_Ag_S-0.2um_68_21</strain>
    </source>
</reference>
<dbReference type="GO" id="GO:1990077">
    <property type="term" value="C:primosome complex"/>
    <property type="evidence" value="ECO:0007669"/>
    <property type="project" value="UniProtKB-KW"/>
</dbReference>
<dbReference type="InterPro" id="IPR050219">
    <property type="entry name" value="DnaG_primase"/>
</dbReference>
<dbReference type="SUPFAM" id="SSF56731">
    <property type="entry name" value="DNA primase core"/>
    <property type="match status" value="1"/>
</dbReference>
<gene>
    <name evidence="12 17" type="primary">dnaG</name>
    <name evidence="17" type="ORF">HYZ11_07730</name>
</gene>
<dbReference type="FunFam" id="3.90.580.10:FF:000001">
    <property type="entry name" value="DNA primase"/>
    <property type="match status" value="1"/>
</dbReference>
<dbReference type="InterPro" id="IPR002694">
    <property type="entry name" value="Znf_CHC2"/>
</dbReference>
<dbReference type="SMART" id="SM00493">
    <property type="entry name" value="TOPRIM"/>
    <property type="match status" value="1"/>
</dbReference>
<dbReference type="AlphaFoldDB" id="A0A932HYN8"/>
<dbReference type="EC" id="2.7.7.101" evidence="12"/>
<name>A0A932HYN8_UNCTE</name>
<dbReference type="PROSITE" id="PS50880">
    <property type="entry name" value="TOPRIM"/>
    <property type="match status" value="1"/>
</dbReference>
<dbReference type="InterPro" id="IPR006171">
    <property type="entry name" value="TOPRIM_dom"/>
</dbReference>
<comment type="domain">
    <text evidence="12">Contains an N-terminal zinc-binding domain, a central core domain that contains the primase activity, and a C-terminal DnaB-binding domain.</text>
</comment>
<evidence type="ECO:0000256" key="5">
    <source>
        <dbReference type="ARBA" id="ARBA00022705"/>
    </source>
</evidence>
<feature type="compositionally biased region" description="Basic and acidic residues" evidence="15">
    <location>
        <begin position="570"/>
        <end position="584"/>
    </location>
</feature>
<dbReference type="Gene3D" id="3.90.980.10">
    <property type="entry name" value="DNA primase, catalytic core, N-terminal domain"/>
    <property type="match status" value="1"/>
</dbReference>
<evidence type="ECO:0000256" key="9">
    <source>
        <dbReference type="ARBA" id="ARBA00022842"/>
    </source>
</evidence>
<evidence type="ECO:0000256" key="7">
    <source>
        <dbReference type="ARBA" id="ARBA00022771"/>
    </source>
</evidence>
<dbReference type="Gene3D" id="1.10.860.10">
    <property type="entry name" value="DNAb Helicase, Chain A"/>
    <property type="match status" value="1"/>
</dbReference>
<comment type="function">
    <text evidence="12 13">RNA polymerase that catalyzes the synthesis of short RNA molecules used as primers for DNA polymerase during DNA replication.</text>
</comment>
<protein>
    <recommendedName>
        <fullName evidence="12 13">DNA primase</fullName>
        <ecNumber evidence="12">2.7.7.101</ecNumber>
    </recommendedName>
</protein>
<dbReference type="PANTHER" id="PTHR30313:SF2">
    <property type="entry name" value="DNA PRIMASE"/>
    <property type="match status" value="1"/>
</dbReference>
<proteinExistence type="inferred from homology"/>
<comment type="subunit">
    <text evidence="12">Monomer. Interacts with DnaB.</text>
</comment>
<dbReference type="InterPro" id="IPR013264">
    <property type="entry name" value="DNAG_N"/>
</dbReference>
<evidence type="ECO:0000256" key="13">
    <source>
        <dbReference type="PIRNR" id="PIRNR002811"/>
    </source>
</evidence>
<evidence type="ECO:0000256" key="12">
    <source>
        <dbReference type="HAMAP-Rule" id="MF_00974"/>
    </source>
</evidence>
<feature type="compositionally biased region" description="Acidic residues" evidence="15">
    <location>
        <begin position="559"/>
        <end position="569"/>
    </location>
</feature>
<feature type="region of interest" description="Disordered" evidence="15">
    <location>
        <begin position="559"/>
        <end position="584"/>
    </location>
</feature>
<dbReference type="GO" id="GO:0000428">
    <property type="term" value="C:DNA-directed RNA polymerase complex"/>
    <property type="evidence" value="ECO:0007669"/>
    <property type="project" value="UniProtKB-KW"/>
</dbReference>
<dbReference type="Pfam" id="PF08275">
    <property type="entry name" value="DNAG_N"/>
    <property type="match status" value="1"/>
</dbReference>
<evidence type="ECO:0000256" key="10">
    <source>
        <dbReference type="ARBA" id="ARBA00023125"/>
    </source>
</evidence>
<evidence type="ECO:0000256" key="15">
    <source>
        <dbReference type="SAM" id="MobiDB-lite"/>
    </source>
</evidence>
<evidence type="ECO:0000259" key="16">
    <source>
        <dbReference type="PROSITE" id="PS50880"/>
    </source>
</evidence>
<dbReference type="Proteomes" id="UP000782312">
    <property type="component" value="Unassembled WGS sequence"/>
</dbReference>
<dbReference type="GO" id="GO:0006269">
    <property type="term" value="P:DNA replication, synthesis of primer"/>
    <property type="evidence" value="ECO:0007669"/>
    <property type="project" value="UniProtKB-UniRule"/>
</dbReference>
<evidence type="ECO:0000313" key="18">
    <source>
        <dbReference type="Proteomes" id="UP000782312"/>
    </source>
</evidence>
<dbReference type="PANTHER" id="PTHR30313">
    <property type="entry name" value="DNA PRIMASE"/>
    <property type="match status" value="1"/>
</dbReference>
<dbReference type="Gene3D" id="3.40.1360.10">
    <property type="match status" value="1"/>
</dbReference>
<dbReference type="InterPro" id="IPR036977">
    <property type="entry name" value="DNA_primase_Znf_CHC2"/>
</dbReference>
<evidence type="ECO:0000256" key="11">
    <source>
        <dbReference type="ARBA" id="ARBA00023163"/>
    </source>
</evidence>
<dbReference type="Gene3D" id="3.90.580.10">
    <property type="entry name" value="Zinc finger, CHC2-type domain"/>
    <property type="match status" value="1"/>
</dbReference>
<feature type="domain" description="Toprim" evidence="16">
    <location>
        <begin position="264"/>
        <end position="340"/>
    </location>
</feature>
<dbReference type="InterPro" id="IPR037068">
    <property type="entry name" value="DNA_primase_core_N_sf"/>
</dbReference>
<evidence type="ECO:0000256" key="3">
    <source>
        <dbReference type="ARBA" id="ARBA00022679"/>
    </source>
</evidence>
<evidence type="ECO:0000256" key="2">
    <source>
        <dbReference type="ARBA" id="ARBA00022515"/>
    </source>
</evidence>
<dbReference type="EMBL" id="JACPUR010000017">
    <property type="protein sequence ID" value="MBI3127478.1"/>
    <property type="molecule type" value="Genomic_DNA"/>
</dbReference>
<dbReference type="InterPro" id="IPR016136">
    <property type="entry name" value="DNA_helicase_N/primase_C"/>
</dbReference>
<dbReference type="NCBIfam" id="TIGR01391">
    <property type="entry name" value="dnaG"/>
    <property type="match status" value="1"/>
</dbReference>
<dbReference type="SUPFAM" id="SSF57783">
    <property type="entry name" value="Zinc beta-ribbon"/>
    <property type="match status" value="1"/>
</dbReference>
<dbReference type="HAMAP" id="MF_00974">
    <property type="entry name" value="DNA_primase_DnaG"/>
    <property type="match status" value="1"/>
</dbReference>
<dbReference type="GO" id="GO:0008270">
    <property type="term" value="F:zinc ion binding"/>
    <property type="evidence" value="ECO:0007669"/>
    <property type="project" value="UniProtKB-UniRule"/>
</dbReference>
<keyword evidence="9" id="KW-0460">Magnesium</keyword>
<dbReference type="InterPro" id="IPR013173">
    <property type="entry name" value="DNA_primase_DnaG_DnaB-bd_dom"/>
</dbReference>
<evidence type="ECO:0000256" key="4">
    <source>
        <dbReference type="ARBA" id="ARBA00022695"/>
    </source>
</evidence>
<dbReference type="PIRSF" id="PIRSF002811">
    <property type="entry name" value="DnaG"/>
    <property type="match status" value="1"/>
</dbReference>
<keyword evidence="7 12" id="KW-0863">Zinc-finger</keyword>
<keyword evidence="11 12" id="KW-0804">Transcription</keyword>
<keyword evidence="4 12" id="KW-0548">Nucleotidyltransferase</keyword>
<evidence type="ECO:0000256" key="1">
    <source>
        <dbReference type="ARBA" id="ARBA00022478"/>
    </source>
</evidence>
<dbReference type="SMART" id="SM00400">
    <property type="entry name" value="ZnF_CHCC"/>
    <property type="match status" value="1"/>
</dbReference>
<keyword evidence="10 12" id="KW-0238">DNA-binding</keyword>
<comment type="similarity">
    <text evidence="12 13">Belongs to the DnaG primase family.</text>
</comment>
<dbReference type="CDD" id="cd03364">
    <property type="entry name" value="TOPRIM_DnaG_primases"/>
    <property type="match status" value="1"/>
</dbReference>
<dbReference type="GO" id="GO:0003899">
    <property type="term" value="F:DNA-directed RNA polymerase activity"/>
    <property type="evidence" value="ECO:0007669"/>
    <property type="project" value="UniProtKB-UniRule"/>
</dbReference>
<evidence type="ECO:0000256" key="8">
    <source>
        <dbReference type="ARBA" id="ARBA00022833"/>
    </source>
</evidence>
<organism evidence="17 18">
    <name type="scientific">Tectimicrobiota bacterium</name>
    <dbReference type="NCBI Taxonomy" id="2528274"/>
    <lineage>
        <taxon>Bacteria</taxon>
        <taxon>Pseudomonadati</taxon>
        <taxon>Nitrospinota/Tectimicrobiota group</taxon>
        <taxon>Candidatus Tectimicrobiota</taxon>
    </lineage>
</organism>
<feature type="zinc finger region" description="CHC2-type" evidence="12 14">
    <location>
        <begin position="39"/>
        <end position="63"/>
    </location>
</feature>
<evidence type="ECO:0000256" key="6">
    <source>
        <dbReference type="ARBA" id="ARBA00022723"/>
    </source>
</evidence>
<comment type="caution">
    <text evidence="17">The sequence shown here is derived from an EMBL/GenBank/DDBJ whole genome shotgun (WGS) entry which is preliminary data.</text>
</comment>
<keyword evidence="2 12" id="KW-0639">Primosome</keyword>
<accession>A0A932HYN8</accession>
<keyword evidence="8 12" id="KW-0862">Zinc</keyword>
<comment type="cofactor">
    <cofactor evidence="12 13 14">
        <name>Zn(2+)</name>
        <dbReference type="ChEBI" id="CHEBI:29105"/>
    </cofactor>
    <text evidence="12 13 14">Binds 1 zinc ion per monomer.</text>
</comment>
<dbReference type="InterPro" id="IPR034151">
    <property type="entry name" value="TOPRIM_DnaG_bac"/>
</dbReference>
<dbReference type="Pfam" id="PF13662">
    <property type="entry name" value="Toprim_4"/>
    <property type="match status" value="1"/>
</dbReference>
<dbReference type="GO" id="GO:0005737">
    <property type="term" value="C:cytoplasm"/>
    <property type="evidence" value="ECO:0007669"/>
    <property type="project" value="TreeGrafter"/>
</dbReference>
<evidence type="ECO:0000313" key="17">
    <source>
        <dbReference type="EMBL" id="MBI3127478.1"/>
    </source>
</evidence>
<dbReference type="InterPro" id="IPR006295">
    <property type="entry name" value="DNA_primase_DnaG"/>
</dbReference>
<keyword evidence="5 12" id="KW-0235">DNA replication</keyword>
<comment type="catalytic activity">
    <reaction evidence="12">
        <text>ssDNA + n NTP = ssDNA/pppN(pN)n-1 hybrid + (n-1) diphosphate.</text>
        <dbReference type="EC" id="2.7.7.101"/>
    </reaction>
</comment>
<dbReference type="GO" id="GO:0003677">
    <property type="term" value="F:DNA binding"/>
    <property type="evidence" value="ECO:0007669"/>
    <property type="project" value="UniProtKB-KW"/>
</dbReference>
<keyword evidence="6 12" id="KW-0479">Metal-binding</keyword>
<dbReference type="Pfam" id="PF08278">
    <property type="entry name" value="DnaG_DnaB_bind"/>
    <property type="match status" value="1"/>
</dbReference>
<keyword evidence="1 12" id="KW-0240">DNA-directed RNA polymerase</keyword>
<dbReference type="Pfam" id="PF01807">
    <property type="entry name" value="Zn_ribbon_DnaG"/>
    <property type="match status" value="1"/>
</dbReference>
<keyword evidence="3 12" id="KW-0808">Transferase</keyword>
<evidence type="ECO:0000256" key="14">
    <source>
        <dbReference type="PIRSR" id="PIRSR002811-1"/>
    </source>
</evidence>
<sequence length="630" mass="69132">MGRIPDEVVEQIREGLPIETLIGEYIPLRKAGTTFKALCPFHEEKTPSFTVNPRMGIFKCFGCGVGGDAVRFLMLHEGLNFREALQNLARRQGIDLSRYDGPGGEAGEASPRERMLAIHRFAAAFYRNCLKASAGQRARAYLAQRALGREAEEAFKVGYAPARWDALCRAAGEKGISPEELAEAGLATRREEGAGFYDRFRDRVMFPILGMEGEVIGFGGRSLPDSESRHATAKYINSPDTALFRKGRVLFGFHQAREAIRGGGRALVTEGYFDVISLWQGGFRAAVAPLGTALTAEQLRLLRAQAEEVVFVFDPDSAGRAASERAGEMAGRLMRLAGAPDQLVAGEVLRKSFIDREGLGSVRLKVVNLPGGEDVDDLLRNQGPEAFARLLDGAKGLLEHTVQASLEGVGPNSDMATKIAAVQRLIPILSACDLTIRNQYCSLLEHQLHVPYQNVQDMVQRMLDEEGRGKRTGAGRGEPLLGRAVARPRVEVDVLRILLHRPELAGDSELSPAQFHDPAVREAVGLMVSAARAGAPLRPASLAGRLVDPDARALVEELAAEDGAPEDPEGEFRDHMDRLGERSRRRLEERLNQAIEDARRREGEDSPAVLRLLEEKNALLRQRQRHATPR</sequence>
<dbReference type="InterPro" id="IPR030846">
    <property type="entry name" value="DnaG_bac"/>
</dbReference>